<evidence type="ECO:0000256" key="1">
    <source>
        <dbReference type="ARBA" id="ARBA00022692"/>
    </source>
</evidence>
<feature type="transmembrane region" description="Helical" evidence="4">
    <location>
        <begin position="78"/>
        <end position="101"/>
    </location>
</feature>
<dbReference type="Pfam" id="PF02468">
    <property type="entry name" value="PsbN"/>
    <property type="match status" value="1"/>
</dbReference>
<dbReference type="GO" id="GO:0015979">
    <property type="term" value="P:photosynthesis"/>
    <property type="evidence" value="ECO:0007669"/>
    <property type="project" value="InterPro"/>
</dbReference>
<name>A0A813ERT4_POLGL</name>
<keyword evidence="1 4" id="KW-0812">Transmembrane</keyword>
<dbReference type="EMBL" id="CAJNNV010013481">
    <property type="protein sequence ID" value="CAE8601732.1"/>
    <property type="molecule type" value="Genomic_DNA"/>
</dbReference>
<dbReference type="OrthoDB" id="1860403at2759"/>
<reference evidence="6" key="1">
    <citation type="submission" date="2021-02" db="EMBL/GenBank/DDBJ databases">
        <authorList>
            <person name="Dougan E. K."/>
            <person name="Rhodes N."/>
            <person name="Thang M."/>
            <person name="Chan C."/>
        </authorList>
    </citation>
    <scope>NUCLEOTIDE SEQUENCE</scope>
</reference>
<dbReference type="GO" id="GO:0016020">
    <property type="term" value="C:membrane"/>
    <property type="evidence" value="ECO:0007669"/>
    <property type="project" value="InterPro"/>
</dbReference>
<dbReference type="HAMAP" id="MF_00293">
    <property type="entry name" value="PSII_PsbN"/>
    <property type="match status" value="1"/>
</dbReference>
<dbReference type="Proteomes" id="UP000654075">
    <property type="component" value="Unassembled WGS sequence"/>
</dbReference>
<dbReference type="AlphaFoldDB" id="A0A813ERT4"/>
<feature type="chain" id="PRO_5032768554" description="Protein PsbN" evidence="5">
    <location>
        <begin position="23"/>
        <end position="117"/>
    </location>
</feature>
<keyword evidence="2 4" id="KW-1133">Transmembrane helix</keyword>
<evidence type="ECO:0000256" key="5">
    <source>
        <dbReference type="SAM" id="SignalP"/>
    </source>
</evidence>
<dbReference type="InterPro" id="IPR003398">
    <property type="entry name" value="PSII_PsbN"/>
</dbReference>
<feature type="signal peptide" evidence="5">
    <location>
        <begin position="1"/>
        <end position="22"/>
    </location>
</feature>
<proteinExistence type="inferred from homology"/>
<keyword evidence="7" id="KW-1185">Reference proteome</keyword>
<evidence type="ECO:0000313" key="6">
    <source>
        <dbReference type="EMBL" id="CAE8601732.1"/>
    </source>
</evidence>
<evidence type="ECO:0000256" key="4">
    <source>
        <dbReference type="SAM" id="Phobius"/>
    </source>
</evidence>
<comment type="caution">
    <text evidence="6">The sequence shown here is derived from an EMBL/GenBank/DDBJ whole genome shotgun (WGS) entry which is preliminary data.</text>
</comment>
<gene>
    <name evidence="6" type="ORF">PGLA1383_LOCUS20015</name>
</gene>
<protein>
    <recommendedName>
        <fullName evidence="8">Protein PsbN</fullName>
    </recommendedName>
</protein>
<evidence type="ECO:0000256" key="2">
    <source>
        <dbReference type="ARBA" id="ARBA00022989"/>
    </source>
</evidence>
<keyword evidence="3 4" id="KW-0472">Membrane</keyword>
<evidence type="ECO:0000313" key="7">
    <source>
        <dbReference type="Proteomes" id="UP000654075"/>
    </source>
</evidence>
<evidence type="ECO:0008006" key="8">
    <source>
        <dbReference type="Google" id="ProtNLM"/>
    </source>
</evidence>
<accession>A0A813ERT4</accession>
<keyword evidence="5" id="KW-0732">Signal</keyword>
<evidence type="ECO:0000256" key="3">
    <source>
        <dbReference type="ARBA" id="ARBA00023136"/>
    </source>
</evidence>
<organism evidence="6 7">
    <name type="scientific">Polarella glacialis</name>
    <name type="common">Dinoflagellate</name>
    <dbReference type="NCBI Taxonomy" id="89957"/>
    <lineage>
        <taxon>Eukaryota</taxon>
        <taxon>Sar</taxon>
        <taxon>Alveolata</taxon>
        <taxon>Dinophyceae</taxon>
        <taxon>Suessiales</taxon>
        <taxon>Suessiaceae</taxon>
        <taxon>Polarella</taxon>
    </lineage>
</organism>
<sequence length="117" mass="12342">MAARRPSSLVPLLLCVVAVTLCLDFLQSLAFAGSVSRLRGASELRTSGVSRAAFSEYDQLMAAAPDASSMVLADSLEAIPLVAFLVSVFVGIIGYSVYTAFGPGAAELRDPFEEHED</sequence>